<dbReference type="EMBL" id="JXJN01006585">
    <property type="status" value="NOT_ANNOTATED_CDS"/>
    <property type="molecule type" value="Genomic_DNA"/>
</dbReference>
<dbReference type="AlphaFoldDB" id="A0A1B0AXB1"/>
<dbReference type="VEuPathDB" id="VectorBase:GPPI011876"/>
<keyword evidence="1" id="KW-1133">Transmembrane helix</keyword>
<evidence type="ECO:0000313" key="3">
    <source>
        <dbReference type="Proteomes" id="UP000092460"/>
    </source>
</evidence>
<dbReference type="EnsemblMetazoa" id="GPPI014507-RA">
    <property type="protein sequence ID" value="GPPI014507-PA"/>
    <property type="gene ID" value="GPPI014507"/>
</dbReference>
<protein>
    <submittedName>
        <fullName evidence="2">Uncharacterized protein</fullName>
    </submittedName>
</protein>
<proteinExistence type="predicted"/>
<evidence type="ECO:0000256" key="1">
    <source>
        <dbReference type="SAM" id="Phobius"/>
    </source>
</evidence>
<reference evidence="3" key="1">
    <citation type="submission" date="2015-01" db="EMBL/GenBank/DDBJ databases">
        <authorList>
            <person name="Aksoy S."/>
            <person name="Warren W."/>
            <person name="Wilson R.K."/>
        </authorList>
    </citation>
    <scope>NUCLEOTIDE SEQUENCE [LARGE SCALE GENOMIC DNA]</scope>
    <source>
        <strain evidence="3">IAEA</strain>
    </source>
</reference>
<keyword evidence="3" id="KW-1185">Reference proteome</keyword>
<keyword evidence="1" id="KW-0812">Transmembrane</keyword>
<name>A0A1B0AXB1_9MUSC</name>
<feature type="transmembrane region" description="Helical" evidence="1">
    <location>
        <begin position="53"/>
        <end position="77"/>
    </location>
</feature>
<dbReference type="EMBL" id="JXJN01005190">
    <property type="status" value="NOT_ANNOTATED_CDS"/>
    <property type="molecule type" value="Genomic_DNA"/>
</dbReference>
<dbReference type="VEuPathDB" id="VectorBase:GPPI014507"/>
<keyword evidence="1" id="KW-0472">Membrane</keyword>
<sequence length="80" mass="8831">MKFYVNDMSMILKINGLRIPSTFHNIYAYSPKIEKGSFEQSHPTSNPVSVKPIGLVVSTVCLVASLSVAHGLLYTMLECI</sequence>
<evidence type="ECO:0000313" key="2">
    <source>
        <dbReference type="EnsemblMetazoa" id="GPPI014507-PA"/>
    </source>
</evidence>
<organism evidence="2 3">
    <name type="scientific">Glossina palpalis gambiensis</name>
    <dbReference type="NCBI Taxonomy" id="67801"/>
    <lineage>
        <taxon>Eukaryota</taxon>
        <taxon>Metazoa</taxon>
        <taxon>Ecdysozoa</taxon>
        <taxon>Arthropoda</taxon>
        <taxon>Hexapoda</taxon>
        <taxon>Insecta</taxon>
        <taxon>Pterygota</taxon>
        <taxon>Neoptera</taxon>
        <taxon>Endopterygota</taxon>
        <taxon>Diptera</taxon>
        <taxon>Brachycera</taxon>
        <taxon>Muscomorpha</taxon>
        <taxon>Hippoboscoidea</taxon>
        <taxon>Glossinidae</taxon>
        <taxon>Glossina</taxon>
    </lineage>
</organism>
<accession>A0A1B0AXB1</accession>
<reference evidence="2" key="2">
    <citation type="submission" date="2020-05" db="UniProtKB">
        <authorList>
            <consortium name="EnsemblMetazoa"/>
        </authorList>
    </citation>
    <scope>IDENTIFICATION</scope>
    <source>
        <strain evidence="2">IAEA</strain>
    </source>
</reference>
<dbReference type="Proteomes" id="UP000092460">
    <property type="component" value="Unassembled WGS sequence"/>
</dbReference>
<dbReference type="EnsemblMetazoa" id="GPPI011876-RA">
    <property type="protein sequence ID" value="GPPI011876-PA"/>
    <property type="gene ID" value="GPPI011876"/>
</dbReference>